<feature type="domain" description="UspA" evidence="2">
    <location>
        <begin position="2"/>
        <end position="146"/>
    </location>
</feature>
<accession>A0A426RNV7</accession>
<sequence>MTRILLPTDFSDNSFKAISYGLSLFKEEPCTFYLLNTYMPPVYHTEYLLGSPGQIGLGDMIREESKNNLNELKEKLEAEFKNPLHTFITHSAFNMLTEEVSHMTEAEKIDLVIMGTQGATGAEEILFGTNTVHTIRKSKCPVLAIPQGYDYKPPKSILFPTDYEVSYSEKKVSALLQIAKKQDATVHVMHVFTQLELDSVQISNQNTLKGILGKNGIFHEVENDEIITAINKFQEHTTVDMLVMIQNKHTFMERLFIEPTIKKIGFHVKVPFMVIPQP</sequence>
<dbReference type="SUPFAM" id="SSF52402">
    <property type="entry name" value="Adenine nucleotide alpha hydrolases-like"/>
    <property type="match status" value="2"/>
</dbReference>
<gene>
    <name evidence="3" type="ORF">DZC72_09025</name>
</gene>
<dbReference type="AlphaFoldDB" id="A0A426RNV7"/>
<dbReference type="Gene3D" id="3.40.50.620">
    <property type="entry name" value="HUPs"/>
    <property type="match status" value="2"/>
</dbReference>
<reference evidence="4" key="1">
    <citation type="submission" date="2018-08" db="EMBL/GenBank/DDBJ databases">
        <authorList>
            <person name="Khan S.A."/>
            <person name="J S.E."/>
        </authorList>
    </citation>
    <scope>NUCLEOTIDE SEQUENCE [LARGE SCALE GENOMIC DNA]</scope>
    <source>
        <strain evidence="4">PoM-212</strain>
    </source>
</reference>
<evidence type="ECO:0000256" key="1">
    <source>
        <dbReference type="ARBA" id="ARBA00008791"/>
    </source>
</evidence>
<evidence type="ECO:0000313" key="3">
    <source>
        <dbReference type="EMBL" id="RRQ50655.1"/>
    </source>
</evidence>
<feature type="domain" description="UspA" evidence="2">
    <location>
        <begin position="155"/>
        <end position="276"/>
    </location>
</feature>
<dbReference type="Proteomes" id="UP000286990">
    <property type="component" value="Unassembled WGS sequence"/>
</dbReference>
<dbReference type="InterPro" id="IPR014729">
    <property type="entry name" value="Rossmann-like_a/b/a_fold"/>
</dbReference>
<reference evidence="4" key="2">
    <citation type="submission" date="2018-12" db="EMBL/GenBank/DDBJ databases">
        <title>Maribacter lutimaris sp. nov., isolated from marine sediment.</title>
        <authorList>
            <person name="Kim K.K."/>
        </authorList>
    </citation>
    <scope>NUCLEOTIDE SEQUENCE [LARGE SCALE GENOMIC DNA]</scope>
    <source>
        <strain evidence="4">PoM-212</strain>
    </source>
</reference>
<dbReference type="InterPro" id="IPR006016">
    <property type="entry name" value="UspA"/>
</dbReference>
<evidence type="ECO:0000313" key="4">
    <source>
        <dbReference type="Proteomes" id="UP000286990"/>
    </source>
</evidence>
<keyword evidence="4" id="KW-1185">Reference proteome</keyword>
<comment type="caution">
    <text evidence="3">The sequence shown here is derived from an EMBL/GenBank/DDBJ whole genome shotgun (WGS) entry which is preliminary data.</text>
</comment>
<comment type="similarity">
    <text evidence="1">Belongs to the universal stress protein A family.</text>
</comment>
<organism evidence="3 4">
    <name type="scientific">Maribacter algicola</name>
    <dbReference type="NCBI Taxonomy" id="2498892"/>
    <lineage>
        <taxon>Bacteria</taxon>
        <taxon>Pseudomonadati</taxon>
        <taxon>Bacteroidota</taxon>
        <taxon>Flavobacteriia</taxon>
        <taxon>Flavobacteriales</taxon>
        <taxon>Flavobacteriaceae</taxon>
        <taxon>Maribacter</taxon>
    </lineage>
</organism>
<dbReference type="PANTHER" id="PTHR46268:SF6">
    <property type="entry name" value="UNIVERSAL STRESS PROTEIN UP12"/>
    <property type="match status" value="1"/>
</dbReference>
<dbReference type="EMBL" id="QUSX01000001">
    <property type="protein sequence ID" value="RRQ50655.1"/>
    <property type="molecule type" value="Genomic_DNA"/>
</dbReference>
<dbReference type="PRINTS" id="PR01438">
    <property type="entry name" value="UNVRSLSTRESS"/>
</dbReference>
<dbReference type="PANTHER" id="PTHR46268">
    <property type="entry name" value="STRESS RESPONSE PROTEIN NHAX"/>
    <property type="match status" value="1"/>
</dbReference>
<proteinExistence type="inferred from homology"/>
<dbReference type="OrthoDB" id="9788959at2"/>
<dbReference type="CDD" id="cd00293">
    <property type="entry name" value="USP-like"/>
    <property type="match status" value="2"/>
</dbReference>
<protein>
    <submittedName>
        <fullName evidence="3">Universal stress protein</fullName>
    </submittedName>
</protein>
<dbReference type="RefSeq" id="WP_125222477.1">
    <property type="nucleotide sequence ID" value="NZ_QUSX01000001.1"/>
</dbReference>
<dbReference type="InterPro" id="IPR006015">
    <property type="entry name" value="Universal_stress_UspA"/>
</dbReference>
<evidence type="ECO:0000259" key="2">
    <source>
        <dbReference type="Pfam" id="PF00582"/>
    </source>
</evidence>
<name>A0A426RNV7_9FLAO</name>
<dbReference type="Pfam" id="PF00582">
    <property type="entry name" value="Usp"/>
    <property type="match status" value="2"/>
</dbReference>